<comment type="similarity">
    <text evidence="1">Belongs to the PDCD5 family.</text>
</comment>
<dbReference type="GeneID" id="101847218"/>
<dbReference type="PIRSF" id="PIRSF015730">
    <property type="entry name" value="TFAR19"/>
    <property type="match status" value="1"/>
</dbReference>
<feature type="compositionally biased region" description="Low complexity" evidence="2">
    <location>
        <begin position="16"/>
        <end position="33"/>
    </location>
</feature>
<gene>
    <name evidence="4" type="primary">LOC101847218</name>
</gene>
<keyword evidence="3" id="KW-1185">Reference proteome</keyword>
<evidence type="ECO:0000313" key="3">
    <source>
        <dbReference type="Proteomes" id="UP000694888"/>
    </source>
</evidence>
<dbReference type="Gene3D" id="1.10.8.140">
    <property type="entry name" value="PDCD5-like"/>
    <property type="match status" value="1"/>
</dbReference>
<name>A0ABM0K3K0_APLCA</name>
<evidence type="ECO:0000256" key="1">
    <source>
        <dbReference type="ARBA" id="ARBA00010490"/>
    </source>
</evidence>
<dbReference type="RefSeq" id="XP_005107943.1">
    <property type="nucleotide sequence ID" value="XM_005107886.3"/>
</dbReference>
<dbReference type="SUPFAM" id="SSF46950">
    <property type="entry name" value="Double-stranded DNA-binding domain"/>
    <property type="match status" value="1"/>
</dbReference>
<dbReference type="Proteomes" id="UP000694888">
    <property type="component" value="Unplaced"/>
</dbReference>
<dbReference type="PANTHER" id="PTHR10840">
    <property type="entry name" value="PROGRAMMED CELL DEATH PROTEIN 5"/>
    <property type="match status" value="1"/>
</dbReference>
<dbReference type="InterPro" id="IPR002836">
    <property type="entry name" value="PDCD5-like"/>
</dbReference>
<dbReference type="Pfam" id="PF01984">
    <property type="entry name" value="dsDNA_bind"/>
    <property type="match status" value="1"/>
</dbReference>
<protein>
    <submittedName>
        <fullName evidence="4">Programmed cell death protein 5</fullName>
    </submittedName>
</protein>
<evidence type="ECO:0000313" key="4">
    <source>
        <dbReference type="RefSeq" id="XP_005107943.1"/>
    </source>
</evidence>
<proteinExistence type="inferred from homology"/>
<evidence type="ECO:0000256" key="2">
    <source>
        <dbReference type="SAM" id="MobiDB-lite"/>
    </source>
</evidence>
<dbReference type="PANTHER" id="PTHR10840:SF0">
    <property type="entry name" value="PROGRAMMED CELL DEATH PROTEIN 5"/>
    <property type="match status" value="1"/>
</dbReference>
<reference evidence="4" key="1">
    <citation type="submission" date="2025-08" db="UniProtKB">
        <authorList>
            <consortium name="RefSeq"/>
        </authorList>
    </citation>
    <scope>IDENTIFICATION</scope>
</reference>
<sequence length="128" mass="14310">MADDELEAIRARRMAELQQQQQGGDGGAQAQAEQRAKQEEMKNVILGQVLEQAARTRLNTIAVAKPEKAKMVESLIIQMARSGQLQGQKLSEQALIGLLEQVSSSTQKKTTVKFDRRRINLDDEDDDF</sequence>
<dbReference type="InterPro" id="IPR036883">
    <property type="entry name" value="PDCD5-like_sf"/>
</dbReference>
<feature type="region of interest" description="Disordered" evidence="2">
    <location>
        <begin position="1"/>
        <end position="38"/>
    </location>
</feature>
<organism evidence="3 4">
    <name type="scientific">Aplysia californica</name>
    <name type="common">California sea hare</name>
    <dbReference type="NCBI Taxonomy" id="6500"/>
    <lineage>
        <taxon>Eukaryota</taxon>
        <taxon>Metazoa</taxon>
        <taxon>Spiralia</taxon>
        <taxon>Lophotrochozoa</taxon>
        <taxon>Mollusca</taxon>
        <taxon>Gastropoda</taxon>
        <taxon>Heterobranchia</taxon>
        <taxon>Euthyneura</taxon>
        <taxon>Tectipleura</taxon>
        <taxon>Aplysiida</taxon>
        <taxon>Aplysioidea</taxon>
        <taxon>Aplysiidae</taxon>
        <taxon>Aplysia</taxon>
    </lineage>
</organism>
<accession>A0ABM0K3K0</accession>